<dbReference type="EMBL" id="JACGWL010000006">
    <property type="protein sequence ID" value="KAK4400607.1"/>
    <property type="molecule type" value="Genomic_DNA"/>
</dbReference>
<dbReference type="InterPro" id="IPR012337">
    <property type="entry name" value="RNaseH-like_sf"/>
</dbReference>
<dbReference type="PANTHER" id="PTHR48475:SF2">
    <property type="entry name" value="RIBONUCLEASE H"/>
    <property type="match status" value="1"/>
</dbReference>
<evidence type="ECO:0000259" key="1">
    <source>
        <dbReference type="Pfam" id="PF13456"/>
    </source>
</evidence>
<organism evidence="2 3">
    <name type="scientific">Sesamum angolense</name>
    <dbReference type="NCBI Taxonomy" id="2727404"/>
    <lineage>
        <taxon>Eukaryota</taxon>
        <taxon>Viridiplantae</taxon>
        <taxon>Streptophyta</taxon>
        <taxon>Embryophyta</taxon>
        <taxon>Tracheophyta</taxon>
        <taxon>Spermatophyta</taxon>
        <taxon>Magnoliopsida</taxon>
        <taxon>eudicotyledons</taxon>
        <taxon>Gunneridae</taxon>
        <taxon>Pentapetalae</taxon>
        <taxon>asterids</taxon>
        <taxon>lamiids</taxon>
        <taxon>Lamiales</taxon>
        <taxon>Pedaliaceae</taxon>
        <taxon>Sesamum</taxon>
    </lineage>
</organism>
<dbReference type="InterPro" id="IPR002156">
    <property type="entry name" value="RNaseH_domain"/>
</dbReference>
<dbReference type="Proteomes" id="UP001289374">
    <property type="component" value="Unassembled WGS sequence"/>
</dbReference>
<accession>A0AAE2BWQ4</accession>
<reference evidence="2" key="1">
    <citation type="submission" date="2020-06" db="EMBL/GenBank/DDBJ databases">
        <authorList>
            <person name="Li T."/>
            <person name="Hu X."/>
            <person name="Zhang T."/>
            <person name="Song X."/>
            <person name="Zhang H."/>
            <person name="Dai N."/>
            <person name="Sheng W."/>
            <person name="Hou X."/>
            <person name="Wei L."/>
        </authorList>
    </citation>
    <scope>NUCLEOTIDE SEQUENCE</scope>
    <source>
        <strain evidence="2">K16</strain>
        <tissue evidence="2">Leaf</tissue>
    </source>
</reference>
<dbReference type="PANTHER" id="PTHR48475">
    <property type="entry name" value="RIBONUCLEASE H"/>
    <property type="match status" value="1"/>
</dbReference>
<dbReference type="InterPro" id="IPR036397">
    <property type="entry name" value="RNaseH_sf"/>
</dbReference>
<name>A0AAE2BWQ4_9LAMI</name>
<dbReference type="CDD" id="cd09279">
    <property type="entry name" value="RNase_HI_like"/>
    <property type="match status" value="1"/>
</dbReference>
<sequence>MMNKKKQKREGWKLHVDGASTSRCRAGILLQGPGGVGIEVAAKLDFPTTNNEVEYEALTISLRMALDAGVKQVDVYTDSQLVEMQIDGSYETGEWSMTWYLKKVWNTENIDLGQWGTILSQEDYRIVQGLKDPKRFHRCGKSRLEGANDSWVEELPGVLWSYWTTPRTATGETLFYLVYGSEVVILVEIGEETARVSQYDPEENHQAINFDLATIEKIQNKAFWQSSAEIS</sequence>
<reference evidence="2" key="2">
    <citation type="journal article" date="2024" name="Plant">
        <title>Genomic evolution and insights into agronomic trait innovations of Sesamum species.</title>
        <authorList>
            <person name="Miao H."/>
            <person name="Wang L."/>
            <person name="Qu L."/>
            <person name="Liu H."/>
            <person name="Sun Y."/>
            <person name="Le M."/>
            <person name="Wang Q."/>
            <person name="Wei S."/>
            <person name="Zheng Y."/>
            <person name="Lin W."/>
            <person name="Duan Y."/>
            <person name="Cao H."/>
            <person name="Xiong S."/>
            <person name="Wang X."/>
            <person name="Wei L."/>
            <person name="Li C."/>
            <person name="Ma Q."/>
            <person name="Ju M."/>
            <person name="Zhao R."/>
            <person name="Li G."/>
            <person name="Mu C."/>
            <person name="Tian Q."/>
            <person name="Mei H."/>
            <person name="Zhang T."/>
            <person name="Gao T."/>
            <person name="Zhang H."/>
        </authorList>
    </citation>
    <scope>NUCLEOTIDE SEQUENCE</scope>
    <source>
        <strain evidence="2">K16</strain>
    </source>
</reference>
<comment type="caution">
    <text evidence="2">The sequence shown here is derived from an EMBL/GenBank/DDBJ whole genome shotgun (WGS) entry which is preliminary data.</text>
</comment>
<gene>
    <name evidence="2" type="ORF">Sango_1166800</name>
</gene>
<dbReference type="AlphaFoldDB" id="A0AAE2BWQ4"/>
<dbReference type="SUPFAM" id="SSF53098">
    <property type="entry name" value="Ribonuclease H-like"/>
    <property type="match status" value="1"/>
</dbReference>
<dbReference type="Gene3D" id="3.30.420.10">
    <property type="entry name" value="Ribonuclease H-like superfamily/Ribonuclease H"/>
    <property type="match status" value="2"/>
</dbReference>
<dbReference type="GO" id="GO:0003676">
    <property type="term" value="F:nucleic acid binding"/>
    <property type="evidence" value="ECO:0007669"/>
    <property type="project" value="InterPro"/>
</dbReference>
<keyword evidence="3" id="KW-1185">Reference proteome</keyword>
<proteinExistence type="predicted"/>
<dbReference type="GO" id="GO:0004523">
    <property type="term" value="F:RNA-DNA hybrid ribonuclease activity"/>
    <property type="evidence" value="ECO:0007669"/>
    <property type="project" value="InterPro"/>
</dbReference>
<protein>
    <recommendedName>
        <fullName evidence="1">RNase H type-1 domain-containing protein</fullName>
    </recommendedName>
</protein>
<evidence type="ECO:0000313" key="2">
    <source>
        <dbReference type="EMBL" id="KAK4400607.1"/>
    </source>
</evidence>
<dbReference type="Pfam" id="PF13456">
    <property type="entry name" value="RVT_3"/>
    <property type="match status" value="1"/>
</dbReference>
<evidence type="ECO:0000313" key="3">
    <source>
        <dbReference type="Proteomes" id="UP001289374"/>
    </source>
</evidence>
<feature type="domain" description="RNase H type-1" evidence="1">
    <location>
        <begin position="26"/>
        <end position="91"/>
    </location>
</feature>